<protein>
    <submittedName>
        <fullName evidence="2">Tetratricopeptide repeat-containing protein</fullName>
    </submittedName>
</protein>
<organism evidence="2 3">
    <name type="scientific">Pontibacter akesuensis</name>
    <dbReference type="NCBI Taxonomy" id="388950"/>
    <lineage>
        <taxon>Bacteria</taxon>
        <taxon>Pseudomonadati</taxon>
        <taxon>Bacteroidota</taxon>
        <taxon>Cytophagia</taxon>
        <taxon>Cytophagales</taxon>
        <taxon>Hymenobacteraceae</taxon>
        <taxon>Pontibacter</taxon>
    </lineage>
</organism>
<feature type="region of interest" description="Disordered" evidence="1">
    <location>
        <begin position="437"/>
        <end position="465"/>
    </location>
</feature>
<name>A0A1I7I9N6_9BACT</name>
<dbReference type="RefSeq" id="WP_244888624.1">
    <property type="nucleotide sequence ID" value="NZ_CP014766.1"/>
</dbReference>
<dbReference type="Gene3D" id="1.25.40.10">
    <property type="entry name" value="Tetratricopeptide repeat domain"/>
    <property type="match status" value="3"/>
</dbReference>
<keyword evidence="3" id="KW-1185">Reference proteome</keyword>
<evidence type="ECO:0000313" key="2">
    <source>
        <dbReference type="EMBL" id="SFU69669.1"/>
    </source>
</evidence>
<dbReference type="SUPFAM" id="SSF81901">
    <property type="entry name" value="HCP-like"/>
    <property type="match status" value="1"/>
</dbReference>
<feature type="compositionally biased region" description="Basic and acidic residues" evidence="1">
    <location>
        <begin position="437"/>
        <end position="448"/>
    </location>
</feature>
<accession>A0A1I7I9N6</accession>
<dbReference type="Proteomes" id="UP000182491">
    <property type="component" value="Unassembled WGS sequence"/>
</dbReference>
<evidence type="ECO:0000313" key="3">
    <source>
        <dbReference type="Proteomes" id="UP000182491"/>
    </source>
</evidence>
<dbReference type="STRING" id="388950.GCA_001611675_01505"/>
<feature type="compositionally biased region" description="Low complexity" evidence="1">
    <location>
        <begin position="774"/>
        <end position="796"/>
    </location>
</feature>
<dbReference type="Pfam" id="PF13181">
    <property type="entry name" value="TPR_8"/>
    <property type="match status" value="1"/>
</dbReference>
<reference evidence="3" key="1">
    <citation type="submission" date="2016-10" db="EMBL/GenBank/DDBJ databases">
        <authorList>
            <person name="Varghese N."/>
        </authorList>
    </citation>
    <scope>NUCLEOTIDE SEQUENCE [LARGE SCALE GENOMIC DNA]</scope>
    <source>
        <strain evidence="3">DSM 18820</strain>
    </source>
</reference>
<proteinExistence type="predicted"/>
<evidence type="ECO:0000256" key="1">
    <source>
        <dbReference type="SAM" id="MobiDB-lite"/>
    </source>
</evidence>
<sequence length="967" mass="110347">MLKTLHPFALNKKPLHILFILVGLTLAACSAERNNPLSKTYHNTTARYNGYFLAKEKMRLLEEKQEEQMVYDYSQVLPIYPILDSTTANAAAADLEDIKKKASFPIQYHQNSKWVDNSYNLIGKASFYELKFEEAVRTFKYVNANSKDADDKHEALVWLMRSFMQLDEMENAKQVSEYLRKERLNRDNARELYLARAHYYTLEGDTAQVIENLALSIPNFEDKDAQSKVRYTLAQLYQLTNQDKEASKQYAKILRRNPPYDLGFFSRLNLGQVSELADKDDRERIEGYYRKLLKDDKNKEYRNKIYYEMAQFELRQQHYDKALEYLNQSLRTPGSLPNQSAYSYVSAGEIYFDNLQKYNLAAAYYDSAVQVYPKTAAMYEAVAERRDILADFARQYTTIQTQDSLQRLAKMPEAERMAFLQQLVQLEEEARLAEQERQQQLVQEERKQAPRQNRNSNSNDLLANNGTGGVWYFDNPTAMATARAEFTRRWGDRPNQDFWRIRTRGENQNQTNVVAATTPAAEPAAAAAPEQTPEERLQAQVDLYLQDIPLTTVAFLRSEKLEEDALFRLGGIYAQSLKAPNDAISTYEQLLERFPLTEHAPETYYSLYLLYGRTGNTEQQQVYFNKIKDKFPGTVYARLIEDSDFMKKNASTNLLVHALYDSAYTHYDAREYRQTLSLLNRITSQYPLNDIQDKVAFLDAMVAANTEKPTVLFDKLTRFKNQHKGSPLVKQADQLLITYQELERRNQLRTDAPETPAPAPKKTDKRTPEEKVSTKIATAKTAAPTATVPAADTKAKVPATPAAKPAVAAAEQGQQQQLPAVPTASTPADSATVPAVVAAAVPAVDPMAYEAGADSAYFFVLIYPTEAKAFEDIQQKYAKYNNTYYKKQNLAVDSVAYGNGKTMLVMRAFEDPALATSYNIKQKGPQAPVGRIRGVDFTTFVISSANYQKFLQKKDLEAYLTFFKNNY</sequence>
<dbReference type="EMBL" id="FPCA01000002">
    <property type="protein sequence ID" value="SFU69669.1"/>
    <property type="molecule type" value="Genomic_DNA"/>
</dbReference>
<dbReference type="Pfam" id="PF13174">
    <property type="entry name" value="TPR_6"/>
    <property type="match status" value="1"/>
</dbReference>
<feature type="region of interest" description="Disordered" evidence="1">
    <location>
        <begin position="744"/>
        <end position="796"/>
    </location>
</feature>
<dbReference type="AlphaFoldDB" id="A0A1I7I9N6"/>
<feature type="compositionally biased region" description="Polar residues" evidence="1">
    <location>
        <begin position="450"/>
        <end position="465"/>
    </location>
</feature>
<dbReference type="InterPro" id="IPR011990">
    <property type="entry name" value="TPR-like_helical_dom_sf"/>
</dbReference>
<dbReference type="PROSITE" id="PS51257">
    <property type="entry name" value="PROKAR_LIPOPROTEIN"/>
    <property type="match status" value="1"/>
</dbReference>
<feature type="compositionally biased region" description="Basic and acidic residues" evidence="1">
    <location>
        <begin position="761"/>
        <end position="773"/>
    </location>
</feature>
<dbReference type="InterPro" id="IPR019734">
    <property type="entry name" value="TPR_rpt"/>
</dbReference>
<gene>
    <name evidence="2" type="ORF">SAMN04487941_2037</name>
</gene>
<dbReference type="SMART" id="SM00028">
    <property type="entry name" value="TPR"/>
    <property type="match status" value="4"/>
</dbReference>